<sequence length="126" mass="14657">MQIVHVETCGAEGMTCERRLYEAAGGAMTVAAEYIFRTIRRWPLIRSAPGLRVRPANRWHQKMQLAAISVGRCYSHSGMKINEKYEDLRIKYEELCQDSRCIKRRMNDEIQSQIIYSVIDECNTLK</sequence>
<proteinExistence type="predicted"/>
<gene>
    <name evidence="1" type="ORF">CEPIT_LOCUS8397</name>
</gene>
<name>A0AAV0CQP8_9ASTE</name>
<evidence type="ECO:0000313" key="1">
    <source>
        <dbReference type="EMBL" id="CAH9083176.1"/>
    </source>
</evidence>
<reference evidence="1" key="1">
    <citation type="submission" date="2022-07" db="EMBL/GenBank/DDBJ databases">
        <authorList>
            <person name="Macas J."/>
            <person name="Novak P."/>
            <person name="Neumann P."/>
        </authorList>
    </citation>
    <scope>NUCLEOTIDE SEQUENCE</scope>
</reference>
<organism evidence="1 2">
    <name type="scientific">Cuscuta epithymum</name>
    <dbReference type="NCBI Taxonomy" id="186058"/>
    <lineage>
        <taxon>Eukaryota</taxon>
        <taxon>Viridiplantae</taxon>
        <taxon>Streptophyta</taxon>
        <taxon>Embryophyta</taxon>
        <taxon>Tracheophyta</taxon>
        <taxon>Spermatophyta</taxon>
        <taxon>Magnoliopsida</taxon>
        <taxon>eudicotyledons</taxon>
        <taxon>Gunneridae</taxon>
        <taxon>Pentapetalae</taxon>
        <taxon>asterids</taxon>
        <taxon>lamiids</taxon>
        <taxon>Solanales</taxon>
        <taxon>Convolvulaceae</taxon>
        <taxon>Cuscuteae</taxon>
        <taxon>Cuscuta</taxon>
        <taxon>Cuscuta subgen. Cuscuta</taxon>
    </lineage>
</organism>
<dbReference type="EMBL" id="CAMAPF010000040">
    <property type="protein sequence ID" value="CAH9083176.1"/>
    <property type="molecule type" value="Genomic_DNA"/>
</dbReference>
<dbReference type="AlphaFoldDB" id="A0AAV0CQP8"/>
<evidence type="ECO:0000313" key="2">
    <source>
        <dbReference type="Proteomes" id="UP001152523"/>
    </source>
</evidence>
<protein>
    <submittedName>
        <fullName evidence="1">Uncharacterized protein</fullName>
    </submittedName>
</protein>
<dbReference type="Proteomes" id="UP001152523">
    <property type="component" value="Unassembled WGS sequence"/>
</dbReference>
<comment type="caution">
    <text evidence="1">The sequence shown here is derived from an EMBL/GenBank/DDBJ whole genome shotgun (WGS) entry which is preliminary data.</text>
</comment>
<keyword evidence="2" id="KW-1185">Reference proteome</keyword>
<accession>A0AAV0CQP8</accession>